<keyword evidence="7 9" id="KW-0472">Membrane</keyword>
<dbReference type="EMBL" id="QDKJ01000005">
    <property type="protein sequence ID" value="PWC13337.1"/>
    <property type="molecule type" value="Genomic_DNA"/>
</dbReference>
<feature type="transmembrane region" description="Helical" evidence="9">
    <location>
        <begin position="171"/>
        <end position="197"/>
    </location>
</feature>
<name>A0A2U1TV96_9GAMM</name>
<comment type="function">
    <text evidence="8">Part of the binding-protein-dependent transport system CbrABCD for uptake of the siderophore achromobactin. Probably responsible for the translocation of the substrate across the membrane.</text>
</comment>
<comment type="subcellular location">
    <subcellularLocation>
        <location evidence="1">Cell membrane</location>
        <topology evidence="1">Multi-pass membrane protein</topology>
    </subcellularLocation>
</comment>
<evidence type="ECO:0000256" key="2">
    <source>
        <dbReference type="ARBA" id="ARBA00007935"/>
    </source>
</evidence>
<feature type="transmembrane region" description="Helical" evidence="9">
    <location>
        <begin position="85"/>
        <end position="103"/>
    </location>
</feature>
<dbReference type="GO" id="GO:0022857">
    <property type="term" value="F:transmembrane transporter activity"/>
    <property type="evidence" value="ECO:0007669"/>
    <property type="project" value="InterPro"/>
</dbReference>
<proteinExistence type="inferred from homology"/>
<keyword evidence="4" id="KW-1003">Cell membrane</keyword>
<evidence type="ECO:0000313" key="10">
    <source>
        <dbReference type="EMBL" id="PWC13337.1"/>
    </source>
</evidence>
<dbReference type="GO" id="GO:0042935">
    <property type="term" value="P:achromobactin transport"/>
    <property type="evidence" value="ECO:0007669"/>
    <property type="project" value="UniProtKB-ARBA"/>
</dbReference>
<dbReference type="OrthoDB" id="9055647at2"/>
<keyword evidence="6 9" id="KW-1133">Transmembrane helix</keyword>
<dbReference type="NCBIfam" id="NF007760">
    <property type="entry name" value="PRK10441.1"/>
    <property type="match status" value="1"/>
</dbReference>
<dbReference type="Gene3D" id="1.10.3470.10">
    <property type="entry name" value="ABC transporter involved in vitamin B12 uptake, BtuC"/>
    <property type="match status" value="1"/>
</dbReference>
<dbReference type="PANTHER" id="PTHR30472">
    <property type="entry name" value="FERRIC ENTEROBACTIN TRANSPORT SYSTEM PERMEASE PROTEIN"/>
    <property type="match status" value="1"/>
</dbReference>
<evidence type="ECO:0000256" key="5">
    <source>
        <dbReference type="ARBA" id="ARBA00022692"/>
    </source>
</evidence>
<dbReference type="FunFam" id="1.10.3470.10:FF:000001">
    <property type="entry name" value="Vitamin B12 ABC transporter permease BtuC"/>
    <property type="match status" value="1"/>
</dbReference>
<gene>
    <name evidence="10" type="ORF">B4923_08490</name>
</gene>
<dbReference type="SUPFAM" id="SSF81345">
    <property type="entry name" value="ABC transporter involved in vitamin B12 uptake, BtuC"/>
    <property type="match status" value="1"/>
</dbReference>
<evidence type="ECO:0000256" key="3">
    <source>
        <dbReference type="ARBA" id="ARBA00022448"/>
    </source>
</evidence>
<dbReference type="PANTHER" id="PTHR30472:SF1">
    <property type="entry name" value="FE(3+) DICITRATE TRANSPORT SYSTEM PERMEASE PROTEIN FECC-RELATED"/>
    <property type="match status" value="1"/>
</dbReference>
<dbReference type="CDD" id="cd06550">
    <property type="entry name" value="TM_ABC_iron-siderophores_like"/>
    <property type="match status" value="1"/>
</dbReference>
<evidence type="ECO:0000313" key="11">
    <source>
        <dbReference type="Proteomes" id="UP000245138"/>
    </source>
</evidence>
<evidence type="ECO:0000256" key="4">
    <source>
        <dbReference type="ARBA" id="ARBA00022475"/>
    </source>
</evidence>
<evidence type="ECO:0000256" key="7">
    <source>
        <dbReference type="ARBA" id="ARBA00023136"/>
    </source>
</evidence>
<comment type="caution">
    <text evidence="10">The sequence shown here is derived from an EMBL/GenBank/DDBJ whole genome shotgun (WGS) entry which is preliminary data.</text>
</comment>
<evidence type="ECO:0000256" key="1">
    <source>
        <dbReference type="ARBA" id="ARBA00004651"/>
    </source>
</evidence>
<feature type="transmembrane region" description="Helical" evidence="9">
    <location>
        <begin position="115"/>
        <end position="133"/>
    </location>
</feature>
<accession>A0A2U1TV96</accession>
<feature type="transmembrane region" description="Helical" evidence="9">
    <location>
        <begin position="301"/>
        <end position="324"/>
    </location>
</feature>
<dbReference type="InterPro" id="IPR037294">
    <property type="entry name" value="ABC_BtuC-like"/>
</dbReference>
<evidence type="ECO:0000256" key="6">
    <source>
        <dbReference type="ARBA" id="ARBA00022989"/>
    </source>
</evidence>
<feature type="transmembrane region" description="Helical" evidence="9">
    <location>
        <begin position="330"/>
        <end position="346"/>
    </location>
</feature>
<feature type="transmembrane region" description="Helical" evidence="9">
    <location>
        <begin position="31"/>
        <end position="52"/>
    </location>
</feature>
<reference evidence="10 11" key="1">
    <citation type="submission" date="2018-04" db="EMBL/GenBank/DDBJ databases">
        <title>Brenneria corticis sp.nov.</title>
        <authorList>
            <person name="Li Y."/>
        </authorList>
    </citation>
    <scope>NUCLEOTIDE SEQUENCE [LARGE SCALE GENOMIC DNA]</scope>
    <source>
        <strain evidence="10 11">LMG 27715</strain>
    </source>
</reference>
<evidence type="ECO:0000256" key="8">
    <source>
        <dbReference type="ARBA" id="ARBA00053987"/>
    </source>
</evidence>
<keyword evidence="11" id="KW-1185">Reference proteome</keyword>
<feature type="transmembrane region" description="Helical" evidence="9">
    <location>
        <begin position="218"/>
        <end position="237"/>
    </location>
</feature>
<comment type="similarity">
    <text evidence="2">Belongs to the binding-protein-dependent transport system permease family. FecCD subfamily.</text>
</comment>
<dbReference type="InterPro" id="IPR000522">
    <property type="entry name" value="ABC_transptr_permease_BtuC"/>
</dbReference>
<organism evidence="10 11">
    <name type="scientific">Brenneria roseae subsp. americana</name>
    <dbReference type="NCBI Taxonomy" id="1508507"/>
    <lineage>
        <taxon>Bacteria</taxon>
        <taxon>Pseudomonadati</taxon>
        <taxon>Pseudomonadota</taxon>
        <taxon>Gammaproteobacteria</taxon>
        <taxon>Enterobacterales</taxon>
        <taxon>Pectobacteriaceae</taxon>
        <taxon>Brenneria</taxon>
    </lineage>
</organism>
<sequence length="354" mass="37050">MHSNKTHFPQRDNADRIRASLKGTIAGNSRYGLSIVSLLLMLCCLLSLFVGAKNIPFTDIINILSGDNSHPDGTIILDARLPRTLAGLLAGAALGVSGALIQALTRNPLADPGILGINAGASFAVVIGIAFFGATLPEQYLWFAFGGALLSSLGVWLIAFQTRGKPSPVRLTLAGVALGAVLAGMTSGISLLDPLVYDHVRFWEAGTLDIRSMHIIKVIAAPVLAGLTLALLLARALNVLDMGNDIAQALGTRTTTIQILGLIAITLLCGSATAAVGPIAFIGLMVPHIARRLVGPDQKKILPWILLLTPCLLLISDMIGRVIVPGELRVSIVTAFIGSPVLIALVRRHGGKSG</sequence>
<dbReference type="GO" id="GO:0033214">
    <property type="term" value="P:siderophore-iron import into cell"/>
    <property type="evidence" value="ECO:0007669"/>
    <property type="project" value="TreeGrafter"/>
</dbReference>
<feature type="transmembrane region" description="Helical" evidence="9">
    <location>
        <begin position="257"/>
        <end position="289"/>
    </location>
</feature>
<dbReference type="RefSeq" id="WP_109054000.1">
    <property type="nucleotide sequence ID" value="NZ_QDKJ01000005.1"/>
</dbReference>
<dbReference type="AlphaFoldDB" id="A0A2U1TV96"/>
<protein>
    <submittedName>
        <fullName evidence="10">Fe(3+)-siderophore ABC transporter permease</fullName>
    </submittedName>
</protein>
<keyword evidence="5 9" id="KW-0812">Transmembrane</keyword>
<feature type="transmembrane region" description="Helical" evidence="9">
    <location>
        <begin position="140"/>
        <end position="159"/>
    </location>
</feature>
<dbReference type="GO" id="GO:0005886">
    <property type="term" value="C:plasma membrane"/>
    <property type="evidence" value="ECO:0007669"/>
    <property type="project" value="UniProtKB-SubCell"/>
</dbReference>
<evidence type="ECO:0000256" key="9">
    <source>
        <dbReference type="SAM" id="Phobius"/>
    </source>
</evidence>
<keyword evidence="3" id="KW-0813">Transport</keyword>
<dbReference type="Pfam" id="PF01032">
    <property type="entry name" value="FecCD"/>
    <property type="match status" value="1"/>
</dbReference>
<dbReference type="Proteomes" id="UP000245138">
    <property type="component" value="Unassembled WGS sequence"/>
</dbReference>